<dbReference type="Gene3D" id="2.40.50.100">
    <property type="match status" value="1"/>
</dbReference>
<dbReference type="KEGG" id="kyr:CVV65_11910"/>
<feature type="region of interest" description="Disordered" evidence="7">
    <location>
        <begin position="153"/>
        <end position="174"/>
    </location>
</feature>
<evidence type="ECO:0000256" key="3">
    <source>
        <dbReference type="ARBA" id="ARBA00022679"/>
    </source>
</evidence>
<dbReference type="Pfam" id="PF02817">
    <property type="entry name" value="E3_binding"/>
    <property type="match status" value="1"/>
</dbReference>
<dbReference type="PROSITE" id="PS00189">
    <property type="entry name" value="LIPOYL"/>
    <property type="match status" value="1"/>
</dbReference>
<feature type="domain" description="Lipoyl-binding" evidence="8">
    <location>
        <begin position="1"/>
        <end position="75"/>
    </location>
</feature>
<dbReference type="Gene3D" id="3.30.559.10">
    <property type="entry name" value="Chloramphenicol acetyltransferase-like domain"/>
    <property type="match status" value="1"/>
</dbReference>
<dbReference type="InterPro" id="IPR011053">
    <property type="entry name" value="Single_hybrid_motif"/>
</dbReference>
<evidence type="ECO:0000256" key="2">
    <source>
        <dbReference type="ARBA" id="ARBA00007317"/>
    </source>
</evidence>
<evidence type="ECO:0000259" key="9">
    <source>
        <dbReference type="PROSITE" id="PS51826"/>
    </source>
</evidence>
<evidence type="ECO:0000313" key="10">
    <source>
        <dbReference type="EMBL" id="ATY85542.1"/>
    </source>
</evidence>
<dbReference type="CDD" id="cd06849">
    <property type="entry name" value="lipoyl_domain"/>
    <property type="match status" value="1"/>
</dbReference>
<dbReference type="Proteomes" id="UP000231932">
    <property type="component" value="Chromosome"/>
</dbReference>
<protein>
    <recommendedName>
        <fullName evidence="6">Dihydrolipoamide acetyltransferase component of pyruvate dehydrogenase complex</fullName>
        <ecNumber evidence="6">2.3.1.-</ecNumber>
    </recommendedName>
</protein>
<dbReference type="InterPro" id="IPR036625">
    <property type="entry name" value="E3-bd_dom_sf"/>
</dbReference>
<dbReference type="PROSITE" id="PS51826">
    <property type="entry name" value="PSBD"/>
    <property type="match status" value="1"/>
</dbReference>
<dbReference type="GO" id="GO:0005737">
    <property type="term" value="C:cytoplasm"/>
    <property type="evidence" value="ECO:0007669"/>
    <property type="project" value="TreeGrafter"/>
</dbReference>
<dbReference type="SUPFAM" id="SSF47005">
    <property type="entry name" value="Peripheral subunit-binding domain of 2-oxo acid dehydrogenase complex"/>
    <property type="match status" value="1"/>
</dbReference>
<dbReference type="EMBL" id="CP024955">
    <property type="protein sequence ID" value="ATY85542.1"/>
    <property type="molecule type" value="Genomic_DNA"/>
</dbReference>
<gene>
    <name evidence="10" type="ORF">CVV65_11910</name>
</gene>
<dbReference type="Pfam" id="PF00364">
    <property type="entry name" value="Biotin_lipoyl"/>
    <property type="match status" value="1"/>
</dbReference>
<dbReference type="Gene3D" id="4.10.320.10">
    <property type="entry name" value="E3-binding domain"/>
    <property type="match status" value="1"/>
</dbReference>
<dbReference type="GO" id="GO:0016407">
    <property type="term" value="F:acetyltransferase activity"/>
    <property type="evidence" value="ECO:0007669"/>
    <property type="project" value="TreeGrafter"/>
</dbReference>
<feature type="region of interest" description="Disordered" evidence="7">
    <location>
        <begin position="85"/>
        <end position="107"/>
    </location>
</feature>
<dbReference type="InterPro" id="IPR003016">
    <property type="entry name" value="2-oxoA_DH_lipoyl-BS"/>
</dbReference>
<keyword evidence="4 6" id="KW-0450">Lipoyl</keyword>
<sequence length="412" mass="44248">MEVRMPKTSEEGYDSVVVFWHVQEGASVKAGDVLVEVQTEKAVSEVTAPVDGVVTKILKQRGETVAVGEVLAVVDEAASAGETGMAPSFSGMAEAPVPPEKVQEKPEPRFVPASPRVRRLARELGVDLAAIAGTGPGGRPTEDDVRRAAAVGREEVPDGAPDTGHRAPTMADAEGVQERQVAIGEAASSSSRLAQGPGWGVRRTIARRMMESLQGSAQLTEMAWADITRLMEWRKRWAPEASLNDWVLRAVVLALRDHPDINAHWTEDGPTRQSRVNLGVAVDTDQGLLVPVIVDADRLTLEELHREAARLAEKARAGRLTHQEMTGGTFTVSNLGTYGVQFFTPILNPPEVGLLGVGRAEPYLVLSDQGIVQRQRLPLSLTFDHRAVDGGPAAQFLSAVCEALGQPERLVA</sequence>
<dbReference type="OrthoDB" id="9805770at2"/>
<keyword evidence="3 6" id="KW-0808">Transferase</keyword>
<dbReference type="InterPro" id="IPR004167">
    <property type="entry name" value="PSBD"/>
</dbReference>
<name>A0A2K8NAS2_9BACL</name>
<evidence type="ECO:0000256" key="6">
    <source>
        <dbReference type="RuleBase" id="RU003423"/>
    </source>
</evidence>
<evidence type="ECO:0000259" key="8">
    <source>
        <dbReference type="PROSITE" id="PS50968"/>
    </source>
</evidence>
<dbReference type="GO" id="GO:0031405">
    <property type="term" value="F:lipoic acid binding"/>
    <property type="evidence" value="ECO:0007669"/>
    <property type="project" value="TreeGrafter"/>
</dbReference>
<keyword evidence="11" id="KW-1185">Reference proteome</keyword>
<evidence type="ECO:0000313" key="11">
    <source>
        <dbReference type="Proteomes" id="UP000231932"/>
    </source>
</evidence>
<dbReference type="Pfam" id="PF00198">
    <property type="entry name" value="2-oxoacid_dh"/>
    <property type="match status" value="1"/>
</dbReference>
<comment type="similarity">
    <text evidence="2 6">Belongs to the 2-oxoacid dehydrogenase family.</text>
</comment>
<accession>A0A2K8NAS2</accession>
<reference evidence="11" key="1">
    <citation type="submission" date="2017-11" db="EMBL/GenBank/DDBJ databases">
        <title>Complete Genome Sequence of Kyrpidia sp. Strain EA-1, a thermophilic, hydrogen-oxidizing Bacterium, isolated from the Azores.</title>
        <authorList>
            <person name="Reiner J.E."/>
            <person name="Lapp C.J."/>
            <person name="Bunk B."/>
            <person name="Gescher J."/>
        </authorList>
    </citation>
    <scope>NUCLEOTIDE SEQUENCE [LARGE SCALE GENOMIC DNA]</scope>
    <source>
        <strain evidence="11">EA-1</strain>
    </source>
</reference>
<dbReference type="PANTHER" id="PTHR43178">
    <property type="entry name" value="DIHYDROLIPOAMIDE ACETYLTRANSFERASE COMPONENT OF PYRUVATE DEHYDROGENASE COMPLEX"/>
    <property type="match status" value="1"/>
</dbReference>
<organism evidence="10 11">
    <name type="scientific">Kyrpidia spormannii</name>
    <dbReference type="NCBI Taxonomy" id="2055160"/>
    <lineage>
        <taxon>Bacteria</taxon>
        <taxon>Bacillati</taxon>
        <taxon>Bacillota</taxon>
        <taxon>Bacilli</taxon>
        <taxon>Bacillales</taxon>
        <taxon>Alicyclobacillaceae</taxon>
        <taxon>Kyrpidia</taxon>
    </lineage>
</organism>
<dbReference type="InterPro" id="IPR050743">
    <property type="entry name" value="2-oxoacid_DH_E2_comp"/>
</dbReference>
<dbReference type="EC" id="2.3.1.-" evidence="6"/>
<proteinExistence type="inferred from homology"/>
<dbReference type="RefSeq" id="WP_100668312.1">
    <property type="nucleotide sequence ID" value="NZ_CP024955.1"/>
</dbReference>
<dbReference type="InterPro" id="IPR000089">
    <property type="entry name" value="Biotin_lipoyl"/>
</dbReference>
<dbReference type="PROSITE" id="PS50968">
    <property type="entry name" value="BIOTINYL_LIPOYL"/>
    <property type="match status" value="1"/>
</dbReference>
<evidence type="ECO:0000256" key="5">
    <source>
        <dbReference type="ARBA" id="ARBA00023315"/>
    </source>
</evidence>
<dbReference type="InterPro" id="IPR001078">
    <property type="entry name" value="2-oxoacid_DH_actylTfrase"/>
</dbReference>
<evidence type="ECO:0000256" key="1">
    <source>
        <dbReference type="ARBA" id="ARBA00001938"/>
    </source>
</evidence>
<evidence type="ECO:0000256" key="4">
    <source>
        <dbReference type="ARBA" id="ARBA00022823"/>
    </source>
</evidence>
<comment type="cofactor">
    <cofactor evidence="1 6">
        <name>(R)-lipoate</name>
        <dbReference type="ChEBI" id="CHEBI:83088"/>
    </cofactor>
</comment>
<evidence type="ECO:0000256" key="7">
    <source>
        <dbReference type="SAM" id="MobiDB-lite"/>
    </source>
</evidence>
<dbReference type="AlphaFoldDB" id="A0A2K8NAS2"/>
<feature type="domain" description="Peripheral subunit-binding (PSBD)" evidence="9">
    <location>
        <begin position="112"/>
        <end position="149"/>
    </location>
</feature>
<keyword evidence="5 6" id="KW-0012">Acyltransferase</keyword>
<dbReference type="SUPFAM" id="SSF51230">
    <property type="entry name" value="Single hybrid motif"/>
    <property type="match status" value="1"/>
</dbReference>
<dbReference type="InterPro" id="IPR023213">
    <property type="entry name" value="CAT-like_dom_sf"/>
</dbReference>
<dbReference type="PANTHER" id="PTHR43178:SF5">
    <property type="entry name" value="LIPOAMIDE ACYLTRANSFERASE COMPONENT OF BRANCHED-CHAIN ALPHA-KETO ACID DEHYDROGENASE COMPLEX, MITOCHONDRIAL"/>
    <property type="match status" value="1"/>
</dbReference>
<dbReference type="SUPFAM" id="SSF52777">
    <property type="entry name" value="CoA-dependent acyltransferases"/>
    <property type="match status" value="1"/>
</dbReference>